<dbReference type="AlphaFoldDB" id="A8G170"/>
<organism evidence="1 2">
    <name type="scientific">Shewanella sediminis (strain HAW-EB3)</name>
    <dbReference type="NCBI Taxonomy" id="425104"/>
    <lineage>
        <taxon>Bacteria</taxon>
        <taxon>Pseudomonadati</taxon>
        <taxon>Pseudomonadota</taxon>
        <taxon>Gammaproteobacteria</taxon>
        <taxon>Alteromonadales</taxon>
        <taxon>Shewanellaceae</taxon>
        <taxon>Shewanella</taxon>
    </lineage>
</organism>
<dbReference type="EMBL" id="CP000821">
    <property type="protein sequence ID" value="ABV38843.1"/>
    <property type="molecule type" value="Genomic_DNA"/>
</dbReference>
<dbReference type="HOGENOM" id="CLU_070962_0_0_6"/>
<gene>
    <name evidence="1" type="ordered locus">Ssed_4239</name>
</gene>
<reference evidence="1 2" key="1">
    <citation type="submission" date="2007-08" db="EMBL/GenBank/DDBJ databases">
        <title>Complete sequence of Shewanella sediminis HAW-EB3.</title>
        <authorList>
            <consortium name="US DOE Joint Genome Institute"/>
            <person name="Copeland A."/>
            <person name="Lucas S."/>
            <person name="Lapidus A."/>
            <person name="Barry K."/>
            <person name="Glavina del Rio T."/>
            <person name="Dalin E."/>
            <person name="Tice H."/>
            <person name="Pitluck S."/>
            <person name="Chertkov O."/>
            <person name="Brettin T."/>
            <person name="Bruce D."/>
            <person name="Detter J.C."/>
            <person name="Han C."/>
            <person name="Schmutz J."/>
            <person name="Larimer F."/>
            <person name="Land M."/>
            <person name="Hauser L."/>
            <person name="Kyrpides N."/>
            <person name="Kim E."/>
            <person name="Zhao J.-S."/>
            <person name="Richardson P."/>
        </authorList>
    </citation>
    <scope>NUCLEOTIDE SEQUENCE [LARGE SCALE GENOMIC DNA]</scope>
    <source>
        <strain evidence="1 2">HAW-EB3</strain>
    </source>
</reference>
<sequence>MKNLSTDSLLWQKRTSHNLRRKGKKYNPNKVPFNRVLNQMMLEAPDSLDLYDPEKNQEILDFIENIEKIALTHKVVLDFSITRFISAAALLLIYAKLDAMKSSALHNLVRIKADSLKGQVKSAITKSGLKELTLNRRLEINPHSRTIPIIKGSARGEEFEQVIDHIQLNILKDLTPEQERVLGSAVSETIGNVKLHAYPDDSTDQKPWWIICSIIDDSLYLAIFDLGVGIPATILSKSWVQRQISSAPNLLKLAVSKSDADLIELSMRVGKTQTKEEKHGLGSASIKALVHETPNGSLWIFSNKGMYHKHREGFETSNFKSSIEGTLVQWNIQIR</sequence>
<accession>A8G170</accession>
<dbReference type="eggNOG" id="COG2172">
    <property type="taxonomic scope" value="Bacteria"/>
</dbReference>
<dbReference type="OrthoDB" id="6858273at2"/>
<name>A8G170_SHESH</name>
<dbReference type="Proteomes" id="UP000002015">
    <property type="component" value="Chromosome"/>
</dbReference>
<dbReference type="KEGG" id="sse:Ssed_4239"/>
<dbReference type="SUPFAM" id="SSF55874">
    <property type="entry name" value="ATPase domain of HSP90 chaperone/DNA topoisomerase II/histidine kinase"/>
    <property type="match status" value="1"/>
</dbReference>
<keyword evidence="2" id="KW-1185">Reference proteome</keyword>
<proteinExistence type="predicted"/>
<dbReference type="RefSeq" id="WP_012144572.1">
    <property type="nucleotide sequence ID" value="NC_009831.1"/>
</dbReference>
<evidence type="ECO:0000313" key="1">
    <source>
        <dbReference type="EMBL" id="ABV38843.1"/>
    </source>
</evidence>
<evidence type="ECO:0008006" key="3">
    <source>
        <dbReference type="Google" id="ProtNLM"/>
    </source>
</evidence>
<dbReference type="InterPro" id="IPR036890">
    <property type="entry name" value="HATPase_C_sf"/>
</dbReference>
<protein>
    <recommendedName>
        <fullName evidence="3">Histidine kinase/HSP90-like ATPase domain-containing protein</fullName>
    </recommendedName>
</protein>
<dbReference type="STRING" id="425104.Ssed_4239"/>
<evidence type="ECO:0000313" key="2">
    <source>
        <dbReference type="Proteomes" id="UP000002015"/>
    </source>
</evidence>